<evidence type="ECO:0000313" key="2">
    <source>
        <dbReference type="EMBL" id="TXB64199.1"/>
    </source>
</evidence>
<keyword evidence="1" id="KW-0732">Signal</keyword>
<feature type="signal peptide" evidence="1">
    <location>
        <begin position="1"/>
        <end position="25"/>
    </location>
</feature>
<dbReference type="AlphaFoldDB" id="A0A5C6RQC0"/>
<evidence type="ECO:0000256" key="1">
    <source>
        <dbReference type="SAM" id="SignalP"/>
    </source>
</evidence>
<sequence length="563" mass="57956">MRKIYHLLAFTFFILVNVFNSTTYAQGTYCVDADPFCTGTTYTFPNTYGSSEASTLDPGNNYGCLSDQPNPAWYYMEVSTAGNIDIFIEQFDNTGGGLDVDFILYGPYANLPEAISYCGDHGNASTAADPNQIVDCSFAPDPTETANITGAQVGDVYLMLITNYSDDQGTISFSQTGGSGATNCSIVFPPSCGTVDFHAEESVSPYNTISPFPSSMNCEDDFIYLVANDSATAGGYITPALHFEFTPTNDANDYVSIYSGGTGALGSGTLIYNGPLTNGTVLTVYGDHLSPTTDYYVEICDETSVDYYIYDGGTGVIFDNGTDASGNGCTRLGPYSPSGNATWATNAPGGSVGANDAGYAYFDPVISGPGTYDFTYYWNLGGCNDSLTKTITVTNPYSFTSLSYSTICKSTGGSVNPTLVGTAGGAYSSGTLGASLNTSTGVINVATAPVGIHTINYSVGTMPCGASGSGTINILPDMGVGAASSSPSLCFDATINPNITHTTTGSTGIGAATGLPAGVSANWSGGTITISGTPTTGGVFTYSIPLTGGCGTVNATGTITVLP</sequence>
<reference evidence="2 3" key="1">
    <citation type="submission" date="2019-08" db="EMBL/GenBank/DDBJ databases">
        <title>Genome of Vicingus serpentipes NCIMB 15042.</title>
        <authorList>
            <person name="Bowman J.P."/>
        </authorList>
    </citation>
    <scope>NUCLEOTIDE SEQUENCE [LARGE SCALE GENOMIC DNA]</scope>
    <source>
        <strain evidence="2 3">NCIMB 15042</strain>
    </source>
</reference>
<evidence type="ECO:0008006" key="4">
    <source>
        <dbReference type="Google" id="ProtNLM"/>
    </source>
</evidence>
<accession>A0A5C6RQC0</accession>
<keyword evidence="3" id="KW-1185">Reference proteome</keyword>
<feature type="chain" id="PRO_5023055602" description="CUB domain-containing protein" evidence="1">
    <location>
        <begin position="26"/>
        <end position="563"/>
    </location>
</feature>
<name>A0A5C6RQC0_9FLAO</name>
<dbReference type="Gene3D" id="2.60.40.10">
    <property type="entry name" value="Immunoglobulins"/>
    <property type="match status" value="1"/>
</dbReference>
<dbReference type="Proteomes" id="UP000321721">
    <property type="component" value="Unassembled WGS sequence"/>
</dbReference>
<proteinExistence type="predicted"/>
<organism evidence="2 3">
    <name type="scientific">Vicingus serpentipes</name>
    <dbReference type="NCBI Taxonomy" id="1926625"/>
    <lineage>
        <taxon>Bacteria</taxon>
        <taxon>Pseudomonadati</taxon>
        <taxon>Bacteroidota</taxon>
        <taxon>Flavobacteriia</taxon>
        <taxon>Flavobacteriales</taxon>
        <taxon>Vicingaceae</taxon>
        <taxon>Vicingus</taxon>
    </lineage>
</organism>
<dbReference type="EMBL" id="VOOS01000005">
    <property type="protein sequence ID" value="TXB64199.1"/>
    <property type="molecule type" value="Genomic_DNA"/>
</dbReference>
<gene>
    <name evidence="2" type="ORF">FRY74_10425</name>
</gene>
<evidence type="ECO:0000313" key="3">
    <source>
        <dbReference type="Proteomes" id="UP000321721"/>
    </source>
</evidence>
<comment type="caution">
    <text evidence="2">The sequence shown here is derived from an EMBL/GenBank/DDBJ whole genome shotgun (WGS) entry which is preliminary data.</text>
</comment>
<dbReference type="InterPro" id="IPR013783">
    <property type="entry name" value="Ig-like_fold"/>
</dbReference>
<feature type="non-terminal residue" evidence="2">
    <location>
        <position position="563"/>
    </location>
</feature>
<protein>
    <recommendedName>
        <fullName evidence="4">CUB domain-containing protein</fullName>
    </recommendedName>
</protein>